<evidence type="ECO:0000313" key="3">
    <source>
        <dbReference type="Proteomes" id="UP000835792"/>
    </source>
</evidence>
<name>A0ABM8MH26_9ENTR</name>
<sequence length="486" mass="56014">MNLKINIYLCLAIFIGKIFLDAILFKGFTVDSWTYYDLSKQIFSGYEPSFIRQYQYNSLHSPSFPFFYPLLIHFIDTILNIGIYSSLVLNILILIACCIVSGAILKKLNLNQERLIIISFILLYPPFFQEVAYGRSIPLATLEILLISYIFISQQYLSTKQLFTIGLIFSVSILTRFEFLISFIIFTLWVLFKEKKVIGKILFLVPPLISIVIWITYSERYFNTLWITESSKLVLMPPQFGALDYVPSIENNSFLSFITNIIVKEIKTFTSFILWGALTPTFIILAYLIYKYISHKKNMLITLKGYIGTKLIFLIVTISSVVPIVGLTGYTDGRYFFNLYLLITLFLLYTTPAIYSKNKITTLCLIYTIIISSAWTIGRTVKKSISIDSSQEYITLIDKDNIRQCVEKHNLERILFITENGFEQVSVSEDAITSTALYFLSPTNIDKNNINRFIHDYNIDAIYSKNSILTDLPTIQCTSKLHIIKK</sequence>
<keyword evidence="1" id="KW-0472">Membrane</keyword>
<evidence type="ECO:0000256" key="1">
    <source>
        <dbReference type="SAM" id="Phobius"/>
    </source>
</evidence>
<accession>A0ABM8MH26</accession>
<feature type="transmembrane region" description="Helical" evidence="1">
    <location>
        <begin position="137"/>
        <end position="157"/>
    </location>
</feature>
<dbReference type="EMBL" id="CAHPRB010000005">
    <property type="protein sequence ID" value="CAB5556840.1"/>
    <property type="molecule type" value="Genomic_DNA"/>
</dbReference>
<proteinExistence type="predicted"/>
<feature type="transmembrane region" description="Helical" evidence="1">
    <location>
        <begin position="272"/>
        <end position="290"/>
    </location>
</feature>
<keyword evidence="1" id="KW-0812">Transmembrane</keyword>
<feature type="transmembrane region" description="Helical" evidence="1">
    <location>
        <begin position="197"/>
        <end position="217"/>
    </location>
</feature>
<evidence type="ECO:0000313" key="2">
    <source>
        <dbReference type="EMBL" id="CAB5556840.1"/>
    </source>
</evidence>
<feature type="transmembrane region" description="Helical" evidence="1">
    <location>
        <begin position="163"/>
        <end position="190"/>
    </location>
</feature>
<feature type="transmembrane region" description="Helical" evidence="1">
    <location>
        <begin position="336"/>
        <end position="355"/>
    </location>
</feature>
<dbReference type="Proteomes" id="UP000835792">
    <property type="component" value="Unassembled WGS sequence"/>
</dbReference>
<feature type="transmembrane region" description="Helical" evidence="1">
    <location>
        <begin position="311"/>
        <end position="330"/>
    </location>
</feature>
<dbReference type="GeneID" id="83648335"/>
<comment type="caution">
    <text evidence="2">The sequence shown here is derived from an EMBL/GenBank/DDBJ whole genome shotgun (WGS) entry which is preliminary data.</text>
</comment>
<dbReference type="RefSeq" id="WP_168216434.1">
    <property type="nucleotide sequence ID" value="NZ_CAHPRB010000005.1"/>
</dbReference>
<protein>
    <recommendedName>
        <fullName evidence="4">Glycosyltransferase RgtA/B/C/D-like domain-containing protein</fullName>
    </recommendedName>
</protein>
<keyword evidence="1" id="KW-1133">Transmembrane helix</keyword>
<feature type="transmembrane region" description="Helical" evidence="1">
    <location>
        <begin position="7"/>
        <end position="28"/>
    </location>
</feature>
<feature type="transmembrane region" description="Helical" evidence="1">
    <location>
        <begin position="81"/>
        <end position="105"/>
    </location>
</feature>
<keyword evidence="3" id="KW-1185">Reference proteome</keyword>
<gene>
    <name evidence="2" type="ORF">GHA_01749</name>
</gene>
<organism evidence="2 3">
    <name type="scientific">Citrobacter youngae</name>
    <dbReference type="NCBI Taxonomy" id="133448"/>
    <lineage>
        <taxon>Bacteria</taxon>
        <taxon>Pseudomonadati</taxon>
        <taxon>Pseudomonadota</taxon>
        <taxon>Gammaproteobacteria</taxon>
        <taxon>Enterobacterales</taxon>
        <taxon>Enterobacteriaceae</taxon>
        <taxon>Citrobacter</taxon>
        <taxon>Citrobacter freundii complex</taxon>
    </lineage>
</organism>
<reference evidence="2" key="1">
    <citation type="submission" date="2020-05" db="EMBL/GenBank/DDBJ databases">
        <authorList>
            <person name="Delgado-Blas J."/>
        </authorList>
    </citation>
    <scope>NUCLEOTIDE SEQUENCE</scope>
    <source>
        <strain evidence="2">BB1468</strain>
    </source>
</reference>
<evidence type="ECO:0008006" key="4">
    <source>
        <dbReference type="Google" id="ProtNLM"/>
    </source>
</evidence>